<keyword evidence="4 7" id="KW-1133">Transmembrane helix</keyword>
<evidence type="ECO:0000259" key="8">
    <source>
        <dbReference type="Pfam" id="PF13396"/>
    </source>
</evidence>
<accession>A0A7L7Z1T2</accession>
<dbReference type="Pfam" id="PF13396">
    <property type="entry name" value="PLDc_N"/>
    <property type="match status" value="1"/>
</dbReference>
<comment type="subcellular location">
    <subcellularLocation>
        <location evidence="1">Cell membrane</location>
        <topology evidence="1">Multi-pass membrane protein</topology>
    </subcellularLocation>
</comment>
<dbReference type="InterPro" id="IPR027379">
    <property type="entry name" value="CLS_N"/>
</dbReference>
<keyword evidence="2" id="KW-1003">Cell membrane</keyword>
<name>A0A7L7Z1T2_9MICO</name>
<evidence type="ECO:0000256" key="3">
    <source>
        <dbReference type="ARBA" id="ARBA00022692"/>
    </source>
</evidence>
<evidence type="ECO:0000313" key="9">
    <source>
        <dbReference type="EMBL" id="QOD43652.1"/>
    </source>
</evidence>
<protein>
    <submittedName>
        <fullName evidence="9">PLDc_N domain-containing protein</fullName>
    </submittedName>
</protein>
<evidence type="ECO:0000313" key="10">
    <source>
        <dbReference type="Proteomes" id="UP000516660"/>
    </source>
</evidence>
<organism evidence="9 10">
    <name type="scientific">Clavibacter zhangzhiyongii</name>
    <dbReference type="NCBI Taxonomy" id="2768071"/>
    <lineage>
        <taxon>Bacteria</taxon>
        <taxon>Bacillati</taxon>
        <taxon>Actinomycetota</taxon>
        <taxon>Actinomycetes</taxon>
        <taxon>Micrococcales</taxon>
        <taxon>Microbacteriaceae</taxon>
        <taxon>Clavibacter</taxon>
    </lineage>
</organism>
<evidence type="ECO:0000256" key="4">
    <source>
        <dbReference type="ARBA" id="ARBA00022989"/>
    </source>
</evidence>
<feature type="region of interest" description="Disordered" evidence="6">
    <location>
        <begin position="67"/>
        <end position="146"/>
    </location>
</feature>
<sequence>MPRLLIGLAVVIVFFTVFVIVDTSLTPRNRMRGLPKPAWIAVVVLVPLIGGILWLTIGKDRTDLARASGRRLGPDDDPDFLSGLGRARSEEERIRRLEQELADLDSSGDGDGSGPDGPTTPGGTGTAPRPSPDADDDRGAPGRRDA</sequence>
<feature type="compositionally biased region" description="Basic and acidic residues" evidence="6">
    <location>
        <begin position="137"/>
        <end position="146"/>
    </location>
</feature>
<evidence type="ECO:0000256" key="5">
    <source>
        <dbReference type="ARBA" id="ARBA00023136"/>
    </source>
</evidence>
<evidence type="ECO:0000256" key="1">
    <source>
        <dbReference type="ARBA" id="ARBA00004651"/>
    </source>
</evidence>
<evidence type="ECO:0000256" key="2">
    <source>
        <dbReference type="ARBA" id="ARBA00022475"/>
    </source>
</evidence>
<dbReference type="RefSeq" id="WP_191147606.1">
    <property type="nucleotide sequence ID" value="NZ_CP061274.1"/>
</dbReference>
<keyword evidence="10" id="KW-1185">Reference proteome</keyword>
<feature type="transmembrane region" description="Helical" evidence="7">
    <location>
        <begin position="37"/>
        <end position="57"/>
    </location>
</feature>
<feature type="compositionally biased region" description="Gly residues" evidence="6">
    <location>
        <begin position="109"/>
        <end position="125"/>
    </location>
</feature>
<keyword evidence="5 7" id="KW-0472">Membrane</keyword>
<evidence type="ECO:0000256" key="7">
    <source>
        <dbReference type="SAM" id="Phobius"/>
    </source>
</evidence>
<gene>
    <name evidence="9" type="ORF">H9X71_13950</name>
</gene>
<proteinExistence type="predicted"/>
<keyword evidence="3 7" id="KW-0812">Transmembrane</keyword>
<dbReference type="EMBL" id="CP061274">
    <property type="protein sequence ID" value="QOD43652.1"/>
    <property type="molecule type" value="Genomic_DNA"/>
</dbReference>
<dbReference type="Proteomes" id="UP000516660">
    <property type="component" value="Chromosome"/>
</dbReference>
<dbReference type="GO" id="GO:0005886">
    <property type="term" value="C:plasma membrane"/>
    <property type="evidence" value="ECO:0007669"/>
    <property type="project" value="UniProtKB-SubCell"/>
</dbReference>
<feature type="compositionally biased region" description="Basic and acidic residues" evidence="6">
    <location>
        <begin position="87"/>
        <end position="99"/>
    </location>
</feature>
<feature type="transmembrane region" description="Helical" evidence="7">
    <location>
        <begin position="6"/>
        <end position="25"/>
    </location>
</feature>
<feature type="domain" description="Cardiolipin synthase N-terminal" evidence="8">
    <location>
        <begin position="15"/>
        <end position="58"/>
    </location>
</feature>
<dbReference type="KEGG" id="czh:H9X71_13950"/>
<evidence type="ECO:0000256" key="6">
    <source>
        <dbReference type="SAM" id="MobiDB-lite"/>
    </source>
</evidence>
<reference evidence="9 10" key="1">
    <citation type="submission" date="2020-08" db="EMBL/GenBank/DDBJ databases">
        <title>Description of Clavibacter zhangzhiyonge sp. nov., a phytopathogenic actinobacterium isolated from barley seeds, causing leaf brown spot and decline.</title>
        <authorList>
            <person name="Tian Q."/>
            <person name="Chuan J."/>
            <person name="Zhao W."/>
            <person name="Li X."/>
        </authorList>
    </citation>
    <scope>NUCLEOTIDE SEQUENCE [LARGE SCALE GENOMIC DNA]</scope>
    <source>
        <strain evidence="9 10">DM1</strain>
    </source>
</reference>
<dbReference type="AlphaFoldDB" id="A0A7L7Z1T2"/>